<evidence type="ECO:0000313" key="1">
    <source>
        <dbReference type="EMBL" id="NGO52331.1"/>
    </source>
</evidence>
<dbReference type="PANTHER" id="PTHR19879">
    <property type="entry name" value="TRANSCRIPTION INITIATION FACTOR TFIID"/>
    <property type="match status" value="1"/>
</dbReference>
<accession>A0A6G4WC38</accession>
<name>A0A6G4WC38_9HYPH</name>
<dbReference type="InterPro" id="IPR015943">
    <property type="entry name" value="WD40/YVTN_repeat-like_dom_sf"/>
</dbReference>
<dbReference type="AlphaFoldDB" id="A0A6G4WC38"/>
<proteinExistence type="predicted"/>
<dbReference type="Gene3D" id="2.130.10.10">
    <property type="entry name" value="YVTN repeat-like/Quinoprotein amine dehydrogenase"/>
    <property type="match status" value="2"/>
</dbReference>
<dbReference type="Pfam" id="PF00400">
    <property type="entry name" value="WD40"/>
    <property type="match status" value="2"/>
</dbReference>
<dbReference type="InterPro" id="IPR011047">
    <property type="entry name" value="Quinoprotein_ADH-like_sf"/>
</dbReference>
<evidence type="ECO:0008006" key="3">
    <source>
        <dbReference type="Google" id="ProtNLM"/>
    </source>
</evidence>
<dbReference type="RefSeq" id="WP_165028623.1">
    <property type="nucleotide sequence ID" value="NZ_JAAKZF010000016.1"/>
</dbReference>
<comment type="caution">
    <text evidence="1">The sequence shown here is derived from an EMBL/GenBank/DDBJ whole genome shotgun (WGS) entry which is preliminary data.</text>
</comment>
<protein>
    <recommendedName>
        <fullName evidence="3">WD40 repeat domain-containing protein</fullName>
    </recommendedName>
</protein>
<evidence type="ECO:0000313" key="2">
    <source>
        <dbReference type="Proteomes" id="UP001642900"/>
    </source>
</evidence>
<dbReference type="SMART" id="SM00320">
    <property type="entry name" value="WD40"/>
    <property type="match status" value="3"/>
</dbReference>
<dbReference type="EMBL" id="JAAKZF010000016">
    <property type="protein sequence ID" value="NGO52331.1"/>
    <property type="molecule type" value="Genomic_DNA"/>
</dbReference>
<keyword evidence="2" id="KW-1185">Reference proteome</keyword>
<organism evidence="1 2">
    <name type="scientific">Allomesorhizobium camelthorni</name>
    <dbReference type="NCBI Taxonomy" id="475069"/>
    <lineage>
        <taxon>Bacteria</taxon>
        <taxon>Pseudomonadati</taxon>
        <taxon>Pseudomonadota</taxon>
        <taxon>Alphaproteobacteria</taxon>
        <taxon>Hyphomicrobiales</taxon>
        <taxon>Phyllobacteriaceae</taxon>
        <taxon>Allomesorhizobium</taxon>
    </lineage>
</organism>
<dbReference type="Proteomes" id="UP001642900">
    <property type="component" value="Unassembled WGS sequence"/>
</dbReference>
<dbReference type="PANTHER" id="PTHR19879:SF9">
    <property type="entry name" value="TRANSCRIPTION INITIATION FACTOR TFIID SUBUNIT 5"/>
    <property type="match status" value="1"/>
</dbReference>
<reference evidence="1 2" key="1">
    <citation type="submission" date="2020-02" db="EMBL/GenBank/DDBJ databases">
        <title>Genome sequence of strain CCNWXJ40-4.</title>
        <authorList>
            <person name="Gao J."/>
            <person name="Sun J."/>
        </authorList>
    </citation>
    <scope>NUCLEOTIDE SEQUENCE [LARGE SCALE GENOMIC DNA]</scope>
    <source>
        <strain evidence="1 2">CCNWXJ 40-4</strain>
    </source>
</reference>
<sequence length="374" mass="38267">MNQQAMQNLTLFDLLARSWHRPSAITDAHFSADGTTIAFPSADGTVAIAAVADSEPPNMRIRVSGDLGQTTIRPREKPPVPLITTPQLAAGPIPVTAFGQSDFLLGGGAGDVLLLRADGSLGEPVLKLETAIVAIDHSVANGVTVATDGNKILLVRQGSQFALAHGATSPVSTVALSPGGDHLAFSAGDRLCVWVSGDETMLLDDFACAGQPVSIRWNGQSLLACALGADGFSLIDCASRRTDAVAGFPAPVRSVCWSGPANALVASGAFRIAAWVMDTPLLAGKLSCGALETGRARLFPVEALAAHPSKGLVAAGFANGQIVVAQIGMRDELIVRPAGGPVTTLAWSPDGSHLAAGDADGVAAIVTIAAQMFK</sequence>
<dbReference type="InterPro" id="IPR001680">
    <property type="entry name" value="WD40_rpt"/>
</dbReference>
<gene>
    <name evidence="1" type="ORF">G6N73_14280</name>
</gene>
<dbReference type="SUPFAM" id="SSF50998">
    <property type="entry name" value="Quinoprotein alcohol dehydrogenase-like"/>
    <property type="match status" value="1"/>
</dbReference>